<evidence type="ECO:0000256" key="1">
    <source>
        <dbReference type="SAM" id="Phobius"/>
    </source>
</evidence>
<sequence length="131" mass="14395">MPRKMFIDSRMGPRVKLQGRLPPLWQRLSFGPLPLPRLALVAFGFYSTSRLSIRDLFPPLVTAVIAVIMTTLAARRTIMSRLHSRPLCQALCAGLIFGLELAKLLPQSPVLANKLGQHGTNLPVEQAAGDI</sequence>
<keyword evidence="1" id="KW-0812">Transmembrane</keyword>
<organism evidence="2">
    <name type="scientific">Fusarium odoratissimum (strain NRRL 54006)</name>
    <dbReference type="NCBI Taxonomy" id="1089451"/>
    <lineage>
        <taxon>Eukaryota</taxon>
        <taxon>Fungi</taxon>
        <taxon>Dikarya</taxon>
        <taxon>Ascomycota</taxon>
        <taxon>Pezizomycotina</taxon>
        <taxon>Sordariomycetes</taxon>
        <taxon>Hypocreomycetidae</taxon>
        <taxon>Hypocreales</taxon>
        <taxon>Nectriaceae</taxon>
        <taxon>Fusarium</taxon>
        <taxon>Fusarium oxysporum species complex</taxon>
        <taxon>Fusarium oxysporum f. sp. cubense (strain race 4)</taxon>
    </lineage>
</organism>
<reference evidence="2" key="2">
    <citation type="submission" date="2014-03" db="EMBL/GenBank/DDBJ databases">
        <title>The Genome Annotation of Fusarium oxysporum II5.</title>
        <authorList>
            <consortium name="The Broad Institute Genomics Platform"/>
            <person name="Ma L.-J."/>
            <person name="Corby-Kistler H."/>
            <person name="Broz K."/>
            <person name="Gale L.R."/>
            <person name="Jonkers W."/>
            <person name="O'Donnell K."/>
            <person name="Ploetz R."/>
            <person name="Steinberg C."/>
            <person name="Schwartz D.C."/>
            <person name="VanEtten H."/>
            <person name="Zhou S."/>
            <person name="Young S.K."/>
            <person name="Zeng Q."/>
            <person name="Gargeya S."/>
            <person name="Fitzgerald M."/>
            <person name="Abouelleil A."/>
            <person name="Alvarado L."/>
            <person name="Chapman S.B."/>
            <person name="Gainer-Dewar J."/>
            <person name="Goldberg J."/>
            <person name="Griggs A."/>
            <person name="Gujja S."/>
            <person name="Hansen M."/>
            <person name="Howarth C."/>
            <person name="Imamovic A."/>
            <person name="Ireland A."/>
            <person name="Larimer J."/>
            <person name="McCowan C."/>
            <person name="Murphy C."/>
            <person name="Pearson M."/>
            <person name="Poon T.W."/>
            <person name="Priest M."/>
            <person name="Roberts A."/>
            <person name="Saif S."/>
            <person name="Shea T."/>
            <person name="Sykes S."/>
            <person name="Wortman J."/>
            <person name="Nusbaum C."/>
            <person name="Birren B."/>
        </authorList>
    </citation>
    <scope>NUCLEOTIDE SEQUENCE</scope>
    <source>
        <strain evidence="2">54006</strain>
    </source>
</reference>
<dbReference type="GeneID" id="42041843"/>
<reference evidence="2" key="1">
    <citation type="submission" date="2011-11" db="EMBL/GenBank/DDBJ databases">
        <title>The Genome Sequence of Fusarium oxysporum II5.</title>
        <authorList>
            <consortium name="The Broad Institute Genome Sequencing Platform"/>
            <person name="Ma L.-J."/>
            <person name="Gale L.R."/>
            <person name="Schwartz D.C."/>
            <person name="Zhou S."/>
            <person name="Corby-Kistler H."/>
            <person name="Young S.K."/>
            <person name="Zeng Q."/>
            <person name="Gargeya S."/>
            <person name="Fitzgerald M."/>
            <person name="Haas B."/>
            <person name="Abouelleil A."/>
            <person name="Alvarado L."/>
            <person name="Arachchi H.M."/>
            <person name="Berlin A."/>
            <person name="Brown A."/>
            <person name="Chapman S.B."/>
            <person name="Chen Z."/>
            <person name="Dunbar C."/>
            <person name="Freedman E."/>
            <person name="Gearin G."/>
            <person name="Goldberg J."/>
            <person name="Griggs A."/>
            <person name="Gujja S."/>
            <person name="Heiman D."/>
            <person name="Howarth C."/>
            <person name="Larson L."/>
            <person name="Lui A."/>
            <person name="MacDonald P.J.P."/>
            <person name="Montmayeur A."/>
            <person name="Murphy C."/>
            <person name="Neiman D."/>
            <person name="Pearson M."/>
            <person name="Priest M."/>
            <person name="Roberts A."/>
            <person name="Saif S."/>
            <person name="Shea T."/>
            <person name="Shenoy N."/>
            <person name="Sisk P."/>
            <person name="Stolte C."/>
            <person name="Sykes S."/>
            <person name="Wortman J."/>
            <person name="Nusbaum C."/>
            <person name="Birren B."/>
        </authorList>
    </citation>
    <scope>NUCLEOTIDE SEQUENCE [LARGE SCALE GENOMIC DNA]</scope>
    <source>
        <strain evidence="2">54006</strain>
    </source>
</reference>
<name>X0J1D1_FUSO5</name>
<dbReference type="EMBL" id="KK036157">
    <property type="protein sequence ID" value="EXL90060.1"/>
    <property type="molecule type" value="Genomic_DNA"/>
</dbReference>
<dbReference type="HOGENOM" id="CLU_158774_0_0_1"/>
<protein>
    <submittedName>
        <fullName evidence="2">Uncharacterized protein</fullName>
    </submittedName>
</protein>
<accession>X0J1D1</accession>
<feature type="transmembrane region" description="Helical" evidence="1">
    <location>
        <begin position="56"/>
        <end position="74"/>
    </location>
</feature>
<keyword evidence="1" id="KW-0472">Membrane</keyword>
<proteinExistence type="predicted"/>
<dbReference type="RefSeq" id="XP_031052150.1">
    <property type="nucleotide sequence ID" value="XM_031218133.1"/>
</dbReference>
<dbReference type="AlphaFoldDB" id="X0J1D1"/>
<dbReference type="VEuPathDB" id="FungiDB:FOIG_16668"/>
<gene>
    <name evidence="2" type="ORF">FOIG_16668</name>
</gene>
<keyword evidence="1" id="KW-1133">Transmembrane helix</keyword>
<evidence type="ECO:0000313" key="2">
    <source>
        <dbReference type="EMBL" id="EXL90060.1"/>
    </source>
</evidence>
<dbReference type="Proteomes" id="UP000030685">
    <property type="component" value="Unassembled WGS sequence"/>
</dbReference>